<keyword evidence="8 9" id="KW-0472">Membrane</keyword>
<keyword evidence="3 9" id="KW-1003">Cell membrane</keyword>
<evidence type="ECO:0000256" key="3">
    <source>
        <dbReference type="ARBA" id="ARBA00022475"/>
    </source>
</evidence>
<evidence type="ECO:0000313" key="10">
    <source>
        <dbReference type="EMBL" id="CAA7600127.1"/>
    </source>
</evidence>
<dbReference type="GO" id="GO:0005886">
    <property type="term" value="C:plasma membrane"/>
    <property type="evidence" value="ECO:0007669"/>
    <property type="project" value="UniProtKB-SubCell"/>
</dbReference>
<evidence type="ECO:0000256" key="8">
    <source>
        <dbReference type="ARBA" id="ARBA00023136"/>
    </source>
</evidence>
<dbReference type="Gene3D" id="1.20.5.1030">
    <property type="entry name" value="Preprotein translocase secy subunit"/>
    <property type="match status" value="1"/>
</dbReference>
<dbReference type="RefSeq" id="WP_240983847.1">
    <property type="nucleotide sequence ID" value="NZ_CDGJ01000134.1"/>
</dbReference>
<evidence type="ECO:0000256" key="6">
    <source>
        <dbReference type="ARBA" id="ARBA00022989"/>
    </source>
</evidence>
<dbReference type="Proteomes" id="UP001071230">
    <property type="component" value="Unassembled WGS sequence"/>
</dbReference>
<dbReference type="GO" id="GO:0008320">
    <property type="term" value="F:protein transmembrane transporter activity"/>
    <property type="evidence" value="ECO:0007669"/>
    <property type="project" value="UniProtKB-UniRule"/>
</dbReference>
<dbReference type="InterPro" id="IPR038379">
    <property type="entry name" value="SecE_sf"/>
</dbReference>
<evidence type="ECO:0000313" key="12">
    <source>
        <dbReference type="Proteomes" id="UP001071230"/>
    </source>
</evidence>
<evidence type="ECO:0000256" key="1">
    <source>
        <dbReference type="ARBA" id="ARBA00004370"/>
    </source>
</evidence>
<reference evidence="10" key="2">
    <citation type="submission" date="2020-01" db="EMBL/GenBank/DDBJ databases">
        <authorList>
            <person name="Hornung B."/>
        </authorList>
    </citation>
    <scope>NUCLEOTIDE SEQUENCE</scope>
    <source>
        <strain evidence="10">PacBioINE</strain>
    </source>
</reference>
<sequence>MGAARKPGNAQGQMTKSTEYFRGVWAELKKVHWPTRQQLLVYTGVVVLSVAIVAILMWIVDSALTLALARFLP</sequence>
<keyword evidence="4 9" id="KW-0812">Transmembrane</keyword>
<dbReference type="Pfam" id="PF00584">
    <property type="entry name" value="SecE"/>
    <property type="match status" value="1"/>
</dbReference>
<evidence type="ECO:0000256" key="4">
    <source>
        <dbReference type="ARBA" id="ARBA00022692"/>
    </source>
</evidence>
<evidence type="ECO:0000313" key="11">
    <source>
        <dbReference type="EMBL" id="CEJ09505.1"/>
    </source>
</evidence>
<keyword evidence="5 9" id="KW-0653">Protein transport</keyword>
<feature type="transmembrane region" description="Helical" evidence="9">
    <location>
        <begin position="39"/>
        <end position="60"/>
    </location>
</feature>
<gene>
    <name evidence="9" type="primary">secE</name>
    <name evidence="10" type="ORF">DEACI_0779</name>
    <name evidence="11" type="ORF">DEACI_3990</name>
</gene>
<dbReference type="PANTHER" id="PTHR33910:SF1">
    <property type="entry name" value="PROTEIN TRANSLOCASE SUBUNIT SECE"/>
    <property type="match status" value="1"/>
</dbReference>
<dbReference type="PROSITE" id="PS01067">
    <property type="entry name" value="SECE_SEC61G"/>
    <property type="match status" value="1"/>
</dbReference>
<dbReference type="KEGG" id="aacx:DEACI_0779"/>
<dbReference type="EMBL" id="LR746496">
    <property type="protein sequence ID" value="CAA7600127.1"/>
    <property type="molecule type" value="Genomic_DNA"/>
</dbReference>
<comment type="similarity">
    <text evidence="9">Belongs to the SecE/SEC61-gamma family.</text>
</comment>
<dbReference type="EMBL" id="CDGJ01000134">
    <property type="protein sequence ID" value="CEJ09505.1"/>
    <property type="molecule type" value="Genomic_DNA"/>
</dbReference>
<dbReference type="PANTHER" id="PTHR33910">
    <property type="entry name" value="PROTEIN TRANSLOCASE SUBUNIT SECE"/>
    <property type="match status" value="1"/>
</dbReference>
<dbReference type="GO" id="GO:0009306">
    <property type="term" value="P:protein secretion"/>
    <property type="evidence" value="ECO:0007669"/>
    <property type="project" value="UniProtKB-UniRule"/>
</dbReference>
<evidence type="ECO:0000256" key="5">
    <source>
        <dbReference type="ARBA" id="ARBA00022927"/>
    </source>
</evidence>
<protein>
    <recommendedName>
        <fullName evidence="9">Protein translocase subunit SecE</fullName>
    </recommendedName>
</protein>
<dbReference type="Proteomes" id="UP000836597">
    <property type="component" value="Chromosome"/>
</dbReference>
<dbReference type="GO" id="GO:0006605">
    <property type="term" value="P:protein targeting"/>
    <property type="evidence" value="ECO:0007669"/>
    <property type="project" value="UniProtKB-UniRule"/>
</dbReference>
<keyword evidence="2 9" id="KW-0813">Transport</keyword>
<dbReference type="InterPro" id="IPR001901">
    <property type="entry name" value="Translocase_SecE/Sec61-g"/>
</dbReference>
<dbReference type="InterPro" id="IPR005807">
    <property type="entry name" value="SecE_bac"/>
</dbReference>
<comment type="subunit">
    <text evidence="9">Component of the Sec protein translocase complex. Heterotrimer consisting of SecY, SecE and SecG subunits. The heterotrimers can form oligomers, although 1 heterotrimer is thought to be able to translocate proteins. Interacts with the ribosome. Interacts with SecDF, and other proteins may be involved. Interacts with SecA.</text>
</comment>
<dbReference type="AlphaFoldDB" id="A0A8S0XV98"/>
<accession>A0A8S0XV98</accession>
<dbReference type="NCBIfam" id="TIGR00964">
    <property type="entry name" value="secE_bact"/>
    <property type="match status" value="1"/>
</dbReference>
<evidence type="ECO:0000256" key="7">
    <source>
        <dbReference type="ARBA" id="ARBA00023010"/>
    </source>
</evidence>
<proteinExistence type="inferred from homology"/>
<dbReference type="HAMAP" id="MF_00422">
    <property type="entry name" value="SecE"/>
    <property type="match status" value="1"/>
</dbReference>
<evidence type="ECO:0000256" key="9">
    <source>
        <dbReference type="HAMAP-Rule" id="MF_00422"/>
    </source>
</evidence>
<name>A0A8S0XV98_9FIRM</name>
<comment type="function">
    <text evidence="9">Essential subunit of the Sec protein translocation channel SecYEG. Clamps together the 2 halves of SecY. May contact the channel plug during translocation.</text>
</comment>
<dbReference type="GO" id="GO:0065002">
    <property type="term" value="P:intracellular protein transmembrane transport"/>
    <property type="evidence" value="ECO:0007669"/>
    <property type="project" value="UniProtKB-UniRule"/>
</dbReference>
<organism evidence="10">
    <name type="scientific">Acididesulfobacillus acetoxydans</name>
    <dbReference type="NCBI Taxonomy" id="1561005"/>
    <lineage>
        <taxon>Bacteria</taxon>
        <taxon>Bacillati</taxon>
        <taxon>Bacillota</taxon>
        <taxon>Clostridia</taxon>
        <taxon>Eubacteriales</taxon>
        <taxon>Peptococcaceae</taxon>
        <taxon>Acididesulfobacillus</taxon>
    </lineage>
</organism>
<keyword evidence="6 9" id="KW-1133">Transmembrane helix</keyword>
<keyword evidence="7 9" id="KW-0811">Translocation</keyword>
<comment type="subcellular location">
    <subcellularLocation>
        <location evidence="9">Cell membrane</location>
        <topology evidence="9">Single-pass membrane protein</topology>
    </subcellularLocation>
    <subcellularLocation>
        <location evidence="1">Membrane</location>
    </subcellularLocation>
</comment>
<dbReference type="GO" id="GO:0043952">
    <property type="term" value="P:protein transport by the Sec complex"/>
    <property type="evidence" value="ECO:0007669"/>
    <property type="project" value="UniProtKB-UniRule"/>
</dbReference>
<keyword evidence="12" id="KW-1185">Reference proteome</keyword>
<reference evidence="11" key="1">
    <citation type="submission" date="2014-11" db="EMBL/GenBank/DDBJ databases">
        <authorList>
            <person name="Hornung B.V."/>
        </authorList>
    </citation>
    <scope>NUCLEOTIDE SEQUENCE</scope>
    <source>
        <strain evidence="11">INE</strain>
    </source>
</reference>
<evidence type="ECO:0000256" key="2">
    <source>
        <dbReference type="ARBA" id="ARBA00022448"/>
    </source>
</evidence>